<feature type="domain" description="Aldehyde dehydrogenase" evidence="2">
    <location>
        <begin position="34"/>
        <end position="232"/>
    </location>
</feature>
<keyword evidence="4" id="KW-1185">Reference proteome</keyword>
<evidence type="ECO:0000256" key="1">
    <source>
        <dbReference type="ARBA" id="ARBA00023002"/>
    </source>
</evidence>
<dbReference type="RefSeq" id="WP_344499645.1">
    <property type="nucleotide sequence ID" value="NZ_BAAAUD010000060.1"/>
</dbReference>
<sequence length="446" mass="47799">MPDSAQPELCQDLPDLTTLGLLASAPGSPDATLSAFTGYRLGDSAQSTPEDVFRAVERARVAQLAWATASTPAQRLRFLRRLRALLYTQNSLFQLALTRACGLGPLDAVHEQSATGRLLASCSAAYRNRFSAIRIPWSARCPTRGKPLDGDAVMASCVDSARPLTSLVEGVVPALVTGHCVITQVDEHTLPITLRFAWLARAAGLPDHTWQFVSSAGSGDSSLRATLAEHTDAQAPRCCPLGPTHVSTPYPTSRGLLIVRHDADVRAAARAAAGASFARAGRHCAATPSIVVHACHADAFLHCFKEATRKYSARMNQTSKLSDSQAQWMAQWVQETLEAGAHPVHGVPLQPRPHHTFEPVILSALVAHQAIPNPAPHAPVALVTRYTAWSEALHLARQAGPHAGVFTRTRIQQLLPQFATLSLTRVHLNAAPQPGLLPRDAFGALT</sequence>
<reference evidence="3 4" key="1">
    <citation type="journal article" date="2019" name="Int. J. Syst. Evol. Microbiol.">
        <title>The Global Catalogue of Microorganisms (GCM) 10K type strain sequencing project: providing services to taxonomists for standard genome sequencing and annotation.</title>
        <authorList>
            <consortium name="The Broad Institute Genomics Platform"/>
            <consortium name="The Broad Institute Genome Sequencing Center for Infectious Disease"/>
            <person name="Wu L."/>
            <person name="Ma J."/>
        </authorList>
    </citation>
    <scope>NUCLEOTIDE SEQUENCE [LARGE SCALE GENOMIC DNA]</scope>
    <source>
        <strain evidence="3 4">JCM 9088</strain>
    </source>
</reference>
<organism evidence="3 4">
    <name type="scientific">Streptomyces enissocaesilis</name>
    <dbReference type="NCBI Taxonomy" id="332589"/>
    <lineage>
        <taxon>Bacteria</taxon>
        <taxon>Bacillati</taxon>
        <taxon>Actinomycetota</taxon>
        <taxon>Actinomycetes</taxon>
        <taxon>Kitasatosporales</taxon>
        <taxon>Streptomycetaceae</taxon>
        <taxon>Streptomyces</taxon>
        <taxon>Streptomyces rochei group</taxon>
    </lineage>
</organism>
<dbReference type="InterPro" id="IPR016161">
    <property type="entry name" value="Ald_DH/histidinol_DH"/>
</dbReference>
<dbReference type="InterPro" id="IPR016162">
    <property type="entry name" value="Ald_DH_N"/>
</dbReference>
<dbReference type="Gene3D" id="3.40.309.10">
    <property type="entry name" value="Aldehyde Dehydrogenase, Chain A, domain 2"/>
    <property type="match status" value="1"/>
</dbReference>
<dbReference type="Proteomes" id="UP001500403">
    <property type="component" value="Unassembled WGS sequence"/>
</dbReference>
<dbReference type="Pfam" id="PF00171">
    <property type="entry name" value="Aldedh"/>
    <property type="match status" value="2"/>
</dbReference>
<name>A0ABN3XLW1_9ACTN</name>
<dbReference type="InterPro" id="IPR016163">
    <property type="entry name" value="Ald_DH_C"/>
</dbReference>
<proteinExistence type="predicted"/>
<feature type="domain" description="Aldehyde dehydrogenase" evidence="2">
    <location>
        <begin position="257"/>
        <end position="411"/>
    </location>
</feature>
<dbReference type="InterPro" id="IPR015590">
    <property type="entry name" value="Aldehyde_DH_dom"/>
</dbReference>
<evidence type="ECO:0000259" key="2">
    <source>
        <dbReference type="Pfam" id="PF00171"/>
    </source>
</evidence>
<evidence type="ECO:0000313" key="3">
    <source>
        <dbReference type="EMBL" id="GAA2967350.1"/>
    </source>
</evidence>
<dbReference type="Gene3D" id="3.40.605.10">
    <property type="entry name" value="Aldehyde Dehydrogenase, Chain A, domain 1"/>
    <property type="match status" value="1"/>
</dbReference>
<dbReference type="SUPFAM" id="SSF53720">
    <property type="entry name" value="ALDH-like"/>
    <property type="match status" value="1"/>
</dbReference>
<dbReference type="PANTHER" id="PTHR11699">
    <property type="entry name" value="ALDEHYDE DEHYDROGENASE-RELATED"/>
    <property type="match status" value="1"/>
</dbReference>
<accession>A0ABN3XLW1</accession>
<comment type="caution">
    <text evidence="3">The sequence shown here is derived from an EMBL/GenBank/DDBJ whole genome shotgun (WGS) entry which is preliminary data.</text>
</comment>
<protein>
    <submittedName>
        <fullName evidence="3">Succinic semialdehyde dehydrogenase</fullName>
    </submittedName>
</protein>
<gene>
    <name evidence="3" type="ORF">GCM10010446_61400</name>
</gene>
<evidence type="ECO:0000313" key="4">
    <source>
        <dbReference type="Proteomes" id="UP001500403"/>
    </source>
</evidence>
<keyword evidence="1" id="KW-0560">Oxidoreductase</keyword>
<dbReference type="EMBL" id="BAAAUD010000060">
    <property type="protein sequence ID" value="GAA2967350.1"/>
    <property type="molecule type" value="Genomic_DNA"/>
</dbReference>